<dbReference type="InterPro" id="IPR000488">
    <property type="entry name" value="Death_dom"/>
</dbReference>
<accession>A0A8C4E045</accession>
<protein>
    <submittedName>
        <fullName evidence="3">THO complex 1</fullName>
    </submittedName>
</protein>
<reference evidence="3" key="2">
    <citation type="submission" date="2025-09" db="UniProtKB">
        <authorList>
            <consortium name="Ensembl"/>
        </authorList>
    </citation>
    <scope>IDENTIFICATION</scope>
</reference>
<feature type="domain" description="Death" evidence="2">
    <location>
        <begin position="459"/>
        <end position="542"/>
    </location>
</feature>
<name>A0A8C4E045_DICLA</name>
<dbReference type="InterPro" id="IPR021861">
    <property type="entry name" value="THO_THOC1"/>
</dbReference>
<dbReference type="InterPro" id="IPR011029">
    <property type="entry name" value="DEATH-like_dom_sf"/>
</dbReference>
<keyword evidence="4" id="KW-1185">Reference proteome</keyword>
<dbReference type="Gene3D" id="1.10.533.10">
    <property type="entry name" value="Death Domain, Fas"/>
    <property type="match status" value="1"/>
</dbReference>
<dbReference type="PANTHER" id="PTHR13265:SF2">
    <property type="entry name" value="THO COMPLEX SUBUNIT 1"/>
    <property type="match status" value="1"/>
</dbReference>
<dbReference type="GO" id="GO:0000445">
    <property type="term" value="C:THO complex part of transcription export complex"/>
    <property type="evidence" value="ECO:0007669"/>
    <property type="project" value="TreeGrafter"/>
</dbReference>
<gene>
    <name evidence="3" type="primary">thoc1</name>
</gene>
<organism evidence="3 4">
    <name type="scientific">Dicentrarchus labrax</name>
    <name type="common">European seabass</name>
    <name type="synonym">Morone labrax</name>
    <dbReference type="NCBI Taxonomy" id="13489"/>
    <lineage>
        <taxon>Eukaryota</taxon>
        <taxon>Metazoa</taxon>
        <taxon>Chordata</taxon>
        <taxon>Craniata</taxon>
        <taxon>Vertebrata</taxon>
        <taxon>Euteleostomi</taxon>
        <taxon>Actinopterygii</taxon>
        <taxon>Neopterygii</taxon>
        <taxon>Teleostei</taxon>
        <taxon>Neoteleostei</taxon>
        <taxon>Acanthomorphata</taxon>
        <taxon>Eupercaria</taxon>
        <taxon>Moronidae</taxon>
        <taxon>Dicentrarchus</taxon>
    </lineage>
</organism>
<dbReference type="AlphaFoldDB" id="A0A8C4E045"/>
<feature type="compositionally biased region" description="Basic and acidic residues" evidence="1">
    <location>
        <begin position="306"/>
        <end position="315"/>
    </location>
</feature>
<feature type="compositionally biased region" description="Basic and acidic residues" evidence="1">
    <location>
        <begin position="290"/>
        <end position="299"/>
    </location>
</feature>
<evidence type="ECO:0000256" key="1">
    <source>
        <dbReference type="SAM" id="MobiDB-lite"/>
    </source>
</evidence>
<dbReference type="PANTHER" id="PTHR13265">
    <property type="entry name" value="THO COMPLEX SUBUNIT 1"/>
    <property type="match status" value="1"/>
</dbReference>
<evidence type="ECO:0000313" key="4">
    <source>
        <dbReference type="Proteomes" id="UP000694389"/>
    </source>
</evidence>
<dbReference type="SUPFAM" id="SSF47986">
    <property type="entry name" value="DEATH domain"/>
    <property type="match status" value="1"/>
</dbReference>
<dbReference type="GO" id="GO:0007165">
    <property type="term" value="P:signal transduction"/>
    <property type="evidence" value="ECO:0007669"/>
    <property type="project" value="InterPro"/>
</dbReference>
<dbReference type="Ensembl" id="ENSDLAT00005012439.2">
    <property type="protein sequence ID" value="ENSDLAP00005011359.1"/>
    <property type="gene ID" value="ENSDLAG00005005522.2"/>
</dbReference>
<reference evidence="3" key="1">
    <citation type="submission" date="2025-08" db="UniProtKB">
        <authorList>
            <consortium name="Ensembl"/>
        </authorList>
    </citation>
    <scope>IDENTIFICATION</scope>
</reference>
<dbReference type="PROSITE" id="PS50017">
    <property type="entry name" value="DEATH_DOMAIN"/>
    <property type="match status" value="1"/>
</dbReference>
<sequence>CNGICSATTPFLLLGDVLDCLPLDQCDKIFSFVEENVSTWKSNSFYTAGKNYLLRMCNDLLRRLSKSQNTVFCGRIQLFLARLFPLSEKSGLNLQSQFNLDNITVFNKNEQESTLGQKVKSKHLTFWTLQDYFRNPVQCYDKFSWMTFLKYSDETLAVFKSYKLDDMQASKRKLEELRATGGEHVYFAKFLTSEKLMDLQLSDSNFRRHILLQYLILFQYLKGQVKFKSSNSVLNDDQTTWIEETTKLVYQLLREIPPDGDKFATMVEHILNTEDNWNSWKNEGCPSFVKERTVDDKPKRPTRKRQAPEDFLGKGPDRKLFMGNDELTRLWNLNQDNMEACKSDSRSFMPSLDEFFAEAIEQADPANMVEDEYKVVRNPNYGWRALRLLSRRSPHFFQPTNQKFKSLADYLDSMVSKLAKELPDIPSEEIKTGEEDDDDNGDNLLKDSNDSEFEYKMVTNQQMDDMAAKLGAQWKTLASHLEMKAAELREIETDSEDVDMQAKLLLVAWQDREGTQATVDNLVTALNAAGFSQIADSLSENNSRR</sequence>
<dbReference type="Pfam" id="PF00531">
    <property type="entry name" value="Death"/>
    <property type="match status" value="1"/>
</dbReference>
<evidence type="ECO:0000259" key="2">
    <source>
        <dbReference type="PROSITE" id="PS50017"/>
    </source>
</evidence>
<dbReference type="Proteomes" id="UP000694389">
    <property type="component" value="Unassembled WGS sequence"/>
</dbReference>
<dbReference type="SMART" id="SM00005">
    <property type="entry name" value="DEATH"/>
    <property type="match status" value="1"/>
</dbReference>
<dbReference type="GO" id="GO:0006406">
    <property type="term" value="P:mRNA export from nucleus"/>
    <property type="evidence" value="ECO:0007669"/>
    <property type="project" value="TreeGrafter"/>
</dbReference>
<dbReference type="GeneTree" id="ENSGT00390000016232"/>
<dbReference type="FunFam" id="1.10.533.10:FF:000108">
    <property type="entry name" value="THO complex 1"/>
    <property type="match status" value="1"/>
</dbReference>
<evidence type="ECO:0000313" key="3">
    <source>
        <dbReference type="Ensembl" id="ENSDLAP00005011359.1"/>
    </source>
</evidence>
<dbReference type="Pfam" id="PF11957">
    <property type="entry name" value="efThoc1"/>
    <property type="match status" value="1"/>
</dbReference>
<feature type="region of interest" description="Disordered" evidence="1">
    <location>
        <begin position="290"/>
        <end position="315"/>
    </location>
</feature>
<proteinExistence type="predicted"/>
<feature type="region of interest" description="Disordered" evidence="1">
    <location>
        <begin position="425"/>
        <end position="448"/>
    </location>
</feature>